<accession>A0AAF0F0F2</accession>
<dbReference type="Proteomes" id="UP001217754">
    <property type="component" value="Chromosome 1"/>
</dbReference>
<dbReference type="AlphaFoldDB" id="A0AAF0F0F2"/>
<keyword evidence="2" id="KW-1185">Reference proteome</keyword>
<sequence>MPKFRRSAKRTPTGSDAAYQSLRRLLLSPSANANQLEAMDRNALYGSIGLYLSAMALPNVTEFAQVLVTSPSLWTPPARKDAAQVLVTRATSLVQALLFAVDERISLITDNVGRHAPQSAPGEMSAWVRAVLDGIHQALEAHGSRSATLLPKLTLLTGLLRGIESARTQRKKQNDKQRARAPPFHLRRLSGTLQSEWAASCAQLLQAVSEEKTSRAVHGARLAALAMAAQCVDILPEAQMQLVDDSLWIQSAFPALLDVFGCASNTHSLDGLFADLGEKDGQVVVGEHARCVAWTSAVQDHPLYSLAGPISRLLASALQRQSLALNPAQVEQMLGESDMQILVTLQTISAKLDHAWCSSKLAGVEKDGIDPLSHPRTTAVWQVFKTFLFAVTMVLDAVTNAVVERCPSPSETYAPARNAPKLNGWEAMATSNTPAPYLRIMTDVVHVYLPLYFITSSFGLDGFESYRKVFYSALDVLSRDPEACTQLTAALAASVLGSDAPGAQSAQAATFGQRIHTTYFLLVAEQLVSEVPNAMIDHLILPMCRPYLQDTSFQDAFESAHSVILALYTAQSPCTLELAPFYVHLLLRSYPTHLSETQLTTALDTVVASLSDRSDSLAWWCVEQVDQDISHARLGDAQNDRVRVLTHALASLISHVNLVLLRSLLTKVSAQILLLPQGSQARSELVEATFEALGDMNASTREEAMRWWLDKSPTFTLGMPADA</sequence>
<protein>
    <submittedName>
        <fullName evidence="1">Uncharacterized protein</fullName>
    </submittedName>
</protein>
<dbReference type="RefSeq" id="XP_060120453.1">
    <property type="nucleotide sequence ID" value="XM_060264470.1"/>
</dbReference>
<dbReference type="PANTHER" id="PTHR39214">
    <property type="entry name" value="MICROBODY (PEROXISOME) BIOGENESIS PROTEIN PEROXIN 8 (EUROFUNG)"/>
    <property type="match status" value="1"/>
</dbReference>
<gene>
    <name evidence="1" type="ORF">MJAP1_000501</name>
</gene>
<dbReference type="PANTHER" id="PTHR39214:SF1">
    <property type="entry name" value="MICROBODY (PEROXISOME) BIOGENESIS PROTEIN PEROXIN 8 (EUROFUNG)"/>
    <property type="match status" value="1"/>
</dbReference>
<reference evidence="1" key="1">
    <citation type="submission" date="2023-03" db="EMBL/GenBank/DDBJ databases">
        <title>Mating type loci evolution in Malassezia.</title>
        <authorList>
            <person name="Coelho M.A."/>
        </authorList>
    </citation>
    <scope>NUCLEOTIDE SEQUENCE</scope>
    <source>
        <strain evidence="1">CBS 9431</strain>
    </source>
</reference>
<organism evidence="1 2">
    <name type="scientific">Malassezia japonica</name>
    <dbReference type="NCBI Taxonomy" id="223818"/>
    <lineage>
        <taxon>Eukaryota</taxon>
        <taxon>Fungi</taxon>
        <taxon>Dikarya</taxon>
        <taxon>Basidiomycota</taxon>
        <taxon>Ustilaginomycotina</taxon>
        <taxon>Malasseziomycetes</taxon>
        <taxon>Malasseziales</taxon>
        <taxon>Malasseziaceae</taxon>
        <taxon>Malassezia</taxon>
    </lineage>
</organism>
<evidence type="ECO:0000313" key="1">
    <source>
        <dbReference type="EMBL" id="WFD37556.1"/>
    </source>
</evidence>
<proteinExistence type="predicted"/>
<name>A0AAF0F0F2_9BASI</name>
<dbReference type="EMBL" id="CP119958">
    <property type="protein sequence ID" value="WFD37556.1"/>
    <property type="molecule type" value="Genomic_DNA"/>
</dbReference>
<evidence type="ECO:0000313" key="2">
    <source>
        <dbReference type="Proteomes" id="UP001217754"/>
    </source>
</evidence>
<dbReference type="InterPro" id="IPR055334">
    <property type="entry name" value="PEX8-like"/>
</dbReference>
<dbReference type="GeneID" id="85224150"/>